<evidence type="ECO:0000313" key="2">
    <source>
        <dbReference type="Proteomes" id="UP000821853"/>
    </source>
</evidence>
<comment type="caution">
    <text evidence="1">The sequence shown here is derived from an EMBL/GenBank/DDBJ whole genome shotgun (WGS) entry which is preliminary data.</text>
</comment>
<keyword evidence="2" id="KW-1185">Reference proteome</keyword>
<accession>A0A9J6FKG9</accession>
<reference evidence="1 2" key="1">
    <citation type="journal article" date="2020" name="Cell">
        <title>Large-Scale Comparative Analyses of Tick Genomes Elucidate Their Genetic Diversity and Vector Capacities.</title>
        <authorList>
            <consortium name="Tick Genome and Microbiome Consortium (TIGMIC)"/>
            <person name="Jia N."/>
            <person name="Wang J."/>
            <person name="Shi W."/>
            <person name="Du L."/>
            <person name="Sun Y."/>
            <person name="Zhan W."/>
            <person name="Jiang J.F."/>
            <person name="Wang Q."/>
            <person name="Zhang B."/>
            <person name="Ji P."/>
            <person name="Bell-Sakyi L."/>
            <person name="Cui X.M."/>
            <person name="Yuan T.T."/>
            <person name="Jiang B.G."/>
            <person name="Yang W.F."/>
            <person name="Lam T.T."/>
            <person name="Chang Q.C."/>
            <person name="Ding S.J."/>
            <person name="Wang X.J."/>
            <person name="Zhu J.G."/>
            <person name="Ruan X.D."/>
            <person name="Zhao L."/>
            <person name="Wei J.T."/>
            <person name="Ye R.Z."/>
            <person name="Que T.C."/>
            <person name="Du C.H."/>
            <person name="Zhou Y.H."/>
            <person name="Cheng J.X."/>
            <person name="Dai P.F."/>
            <person name="Guo W.B."/>
            <person name="Han X.H."/>
            <person name="Huang E.J."/>
            <person name="Li L.F."/>
            <person name="Wei W."/>
            <person name="Gao Y.C."/>
            <person name="Liu J.Z."/>
            <person name="Shao H.Z."/>
            <person name="Wang X."/>
            <person name="Wang C.C."/>
            <person name="Yang T.C."/>
            <person name="Huo Q.B."/>
            <person name="Li W."/>
            <person name="Chen H.Y."/>
            <person name="Chen S.E."/>
            <person name="Zhou L.G."/>
            <person name="Ni X.B."/>
            <person name="Tian J.H."/>
            <person name="Sheng Y."/>
            <person name="Liu T."/>
            <person name="Pan Y.S."/>
            <person name="Xia L.Y."/>
            <person name="Li J."/>
            <person name="Zhao F."/>
            <person name="Cao W.C."/>
        </authorList>
    </citation>
    <scope>NUCLEOTIDE SEQUENCE [LARGE SCALE GENOMIC DNA]</scope>
    <source>
        <strain evidence="1">HaeL-2018</strain>
    </source>
</reference>
<protein>
    <submittedName>
        <fullName evidence="1">Uncharacterized protein</fullName>
    </submittedName>
</protein>
<proteinExistence type="predicted"/>
<evidence type="ECO:0000313" key="1">
    <source>
        <dbReference type="EMBL" id="KAH9363541.1"/>
    </source>
</evidence>
<sequence length="165" mass="18101">MSDDGGNIKDRREADLDESFVGYAEWDASSAKADSCNSSVKGSARHMLSNREHMQKLAGERGFFYPVTESIGTIKFVPSRGLAASATVEVTYREKEWIDNLLWEVADGQEVSFDAVQTEGNTWITALVWIGQRPAKPLVGNSEAVNRLTRKPLTNAGPGSCRDFG</sequence>
<dbReference type="AlphaFoldDB" id="A0A9J6FKG9"/>
<organism evidence="1 2">
    <name type="scientific">Haemaphysalis longicornis</name>
    <name type="common">Bush tick</name>
    <dbReference type="NCBI Taxonomy" id="44386"/>
    <lineage>
        <taxon>Eukaryota</taxon>
        <taxon>Metazoa</taxon>
        <taxon>Ecdysozoa</taxon>
        <taxon>Arthropoda</taxon>
        <taxon>Chelicerata</taxon>
        <taxon>Arachnida</taxon>
        <taxon>Acari</taxon>
        <taxon>Parasitiformes</taxon>
        <taxon>Ixodida</taxon>
        <taxon>Ixodoidea</taxon>
        <taxon>Ixodidae</taxon>
        <taxon>Haemaphysalinae</taxon>
        <taxon>Haemaphysalis</taxon>
    </lineage>
</organism>
<dbReference type="Proteomes" id="UP000821853">
    <property type="component" value="Chromosome 10"/>
</dbReference>
<gene>
    <name evidence="1" type="ORF">HPB48_005926</name>
</gene>
<dbReference type="EMBL" id="JABSTR010000002">
    <property type="protein sequence ID" value="KAH9363541.1"/>
    <property type="molecule type" value="Genomic_DNA"/>
</dbReference>
<name>A0A9J6FKG9_HAELO</name>
<dbReference type="VEuPathDB" id="VectorBase:HLOH_048419"/>